<evidence type="ECO:0000259" key="1">
    <source>
        <dbReference type="Pfam" id="PF18701"/>
    </source>
</evidence>
<sequence length="155" mass="17874">MAEVMAIMNSRPLVPVSSDVEAPFILSPQMLLTQKTQEVPTEFKDLDVKDMYRSQWKMVQVMANTFWKRWKSEFLSTLQPRQKWLVSTDNLKEGDVVLLHDKESARIDWPVGVVNRIFPSNSDGLVRKIEVRILKDGKPCLYIRPATEVISLLTV</sequence>
<dbReference type="AlphaFoldDB" id="K1P1F0"/>
<dbReference type="InParanoid" id="K1P1F0"/>
<reference evidence="2" key="1">
    <citation type="journal article" date="2012" name="Nature">
        <title>The oyster genome reveals stress adaptation and complexity of shell formation.</title>
        <authorList>
            <person name="Zhang G."/>
            <person name="Fang X."/>
            <person name="Guo X."/>
            <person name="Li L."/>
            <person name="Luo R."/>
            <person name="Xu F."/>
            <person name="Yang P."/>
            <person name="Zhang L."/>
            <person name="Wang X."/>
            <person name="Qi H."/>
            <person name="Xiong Z."/>
            <person name="Que H."/>
            <person name="Xie Y."/>
            <person name="Holland P.W."/>
            <person name="Paps J."/>
            <person name="Zhu Y."/>
            <person name="Wu F."/>
            <person name="Chen Y."/>
            <person name="Wang J."/>
            <person name="Peng C."/>
            <person name="Meng J."/>
            <person name="Yang L."/>
            <person name="Liu J."/>
            <person name="Wen B."/>
            <person name="Zhang N."/>
            <person name="Huang Z."/>
            <person name="Zhu Q."/>
            <person name="Feng Y."/>
            <person name="Mount A."/>
            <person name="Hedgecock D."/>
            <person name="Xu Z."/>
            <person name="Liu Y."/>
            <person name="Domazet-Loso T."/>
            <person name="Du Y."/>
            <person name="Sun X."/>
            <person name="Zhang S."/>
            <person name="Liu B."/>
            <person name="Cheng P."/>
            <person name="Jiang X."/>
            <person name="Li J."/>
            <person name="Fan D."/>
            <person name="Wang W."/>
            <person name="Fu W."/>
            <person name="Wang T."/>
            <person name="Wang B."/>
            <person name="Zhang J."/>
            <person name="Peng Z."/>
            <person name="Li Y."/>
            <person name="Li N."/>
            <person name="Wang J."/>
            <person name="Chen M."/>
            <person name="He Y."/>
            <person name="Tan F."/>
            <person name="Song X."/>
            <person name="Zheng Q."/>
            <person name="Huang R."/>
            <person name="Yang H."/>
            <person name="Du X."/>
            <person name="Chen L."/>
            <person name="Yang M."/>
            <person name="Gaffney P.M."/>
            <person name="Wang S."/>
            <person name="Luo L."/>
            <person name="She Z."/>
            <person name="Ming Y."/>
            <person name="Huang W."/>
            <person name="Zhang S."/>
            <person name="Huang B."/>
            <person name="Zhang Y."/>
            <person name="Qu T."/>
            <person name="Ni P."/>
            <person name="Miao G."/>
            <person name="Wang J."/>
            <person name="Wang Q."/>
            <person name="Steinberg C.E."/>
            <person name="Wang H."/>
            <person name="Li N."/>
            <person name="Qian L."/>
            <person name="Zhang G."/>
            <person name="Li Y."/>
            <person name="Yang H."/>
            <person name="Liu X."/>
            <person name="Wang J."/>
            <person name="Yin Y."/>
            <person name="Wang J."/>
        </authorList>
    </citation>
    <scope>NUCLEOTIDE SEQUENCE [LARGE SCALE GENOMIC DNA]</scope>
    <source>
        <strain evidence="2">05x7-T-G4-1.051#20</strain>
    </source>
</reference>
<gene>
    <name evidence="2" type="ORF">CGI_10000410</name>
</gene>
<dbReference type="InterPro" id="IPR040676">
    <property type="entry name" value="DUF5641"/>
</dbReference>
<evidence type="ECO:0000313" key="2">
    <source>
        <dbReference type="EMBL" id="EKC17647.1"/>
    </source>
</evidence>
<dbReference type="HOGENOM" id="CLU_000526_2_4_1"/>
<protein>
    <recommendedName>
        <fullName evidence="1">DUF5641 domain-containing protein</fullName>
    </recommendedName>
</protein>
<name>K1P1F0_MAGGI</name>
<accession>K1P1F0</accession>
<dbReference type="Pfam" id="PF18701">
    <property type="entry name" value="DUF5641"/>
    <property type="match status" value="1"/>
</dbReference>
<dbReference type="PANTHER" id="PTHR47331">
    <property type="entry name" value="PHD-TYPE DOMAIN-CONTAINING PROTEIN"/>
    <property type="match status" value="1"/>
</dbReference>
<feature type="domain" description="DUF5641" evidence="1">
    <location>
        <begin position="54"/>
        <end position="149"/>
    </location>
</feature>
<dbReference type="EMBL" id="JH822356">
    <property type="protein sequence ID" value="EKC17647.1"/>
    <property type="molecule type" value="Genomic_DNA"/>
</dbReference>
<dbReference type="PANTHER" id="PTHR47331:SF6">
    <property type="entry name" value="DOUBLECORTIN DOMAIN-CONTAINING PROTEIN"/>
    <property type="match status" value="1"/>
</dbReference>
<organism evidence="2">
    <name type="scientific">Magallana gigas</name>
    <name type="common">Pacific oyster</name>
    <name type="synonym">Crassostrea gigas</name>
    <dbReference type="NCBI Taxonomy" id="29159"/>
    <lineage>
        <taxon>Eukaryota</taxon>
        <taxon>Metazoa</taxon>
        <taxon>Spiralia</taxon>
        <taxon>Lophotrochozoa</taxon>
        <taxon>Mollusca</taxon>
        <taxon>Bivalvia</taxon>
        <taxon>Autobranchia</taxon>
        <taxon>Pteriomorphia</taxon>
        <taxon>Ostreida</taxon>
        <taxon>Ostreoidea</taxon>
        <taxon>Ostreidae</taxon>
        <taxon>Magallana</taxon>
    </lineage>
</organism>
<proteinExistence type="predicted"/>